<reference evidence="2" key="1">
    <citation type="journal article" date="2014" name="Proc. Natl. Acad. Sci. U.S.A.">
        <title>Extensive sampling of basidiomycete genomes demonstrates inadequacy of the white-rot/brown-rot paradigm for wood decay fungi.</title>
        <authorList>
            <person name="Riley R."/>
            <person name="Salamov A.A."/>
            <person name="Brown D.W."/>
            <person name="Nagy L.G."/>
            <person name="Floudas D."/>
            <person name="Held B.W."/>
            <person name="Levasseur A."/>
            <person name="Lombard V."/>
            <person name="Morin E."/>
            <person name="Otillar R."/>
            <person name="Lindquist E.A."/>
            <person name="Sun H."/>
            <person name="LaButti K.M."/>
            <person name="Schmutz J."/>
            <person name="Jabbour D."/>
            <person name="Luo H."/>
            <person name="Baker S.E."/>
            <person name="Pisabarro A.G."/>
            <person name="Walton J.D."/>
            <person name="Blanchette R.A."/>
            <person name="Henrissat B."/>
            <person name="Martin F."/>
            <person name="Cullen D."/>
            <person name="Hibbett D.S."/>
            <person name="Grigoriev I.V."/>
        </authorList>
    </citation>
    <scope>NUCLEOTIDE SEQUENCE [LARGE SCALE GENOMIC DNA]</scope>
    <source>
        <strain evidence="2">CBS 339.88</strain>
    </source>
</reference>
<proteinExistence type="predicted"/>
<accession>A0A067TL43</accession>
<dbReference type="Proteomes" id="UP000027222">
    <property type="component" value="Unassembled WGS sequence"/>
</dbReference>
<organism evidence="1 2">
    <name type="scientific">Galerina marginata (strain CBS 339.88)</name>
    <dbReference type="NCBI Taxonomy" id="685588"/>
    <lineage>
        <taxon>Eukaryota</taxon>
        <taxon>Fungi</taxon>
        <taxon>Dikarya</taxon>
        <taxon>Basidiomycota</taxon>
        <taxon>Agaricomycotina</taxon>
        <taxon>Agaricomycetes</taxon>
        <taxon>Agaricomycetidae</taxon>
        <taxon>Agaricales</taxon>
        <taxon>Agaricineae</taxon>
        <taxon>Strophariaceae</taxon>
        <taxon>Galerina</taxon>
    </lineage>
</organism>
<gene>
    <name evidence="1" type="ORF">GALMADRAFT_154482</name>
</gene>
<feature type="non-terminal residue" evidence="1">
    <location>
        <position position="255"/>
    </location>
</feature>
<sequence>MDRPQSVVPCWGLQFGDTDGSVTVEEEYAPWNPSFAVAYNNGPKGSVKLLEKGILEMMYTRGDKPEKYGRCGSEWYRFVNGAQTDAQDEELRNTLLELLDAFPTYQLGTQRGLGEATDAFNAALRAVTKGLASKDGMPTRYDQILLVRLLTDSRYWKDHNSIDWIELSKNIFENKLTPSQLKNYWDNDAWPKYEAVRNLIEPDSSPNGDAICPENQENKKGRRFTMDELERFEKSQEYKYIFEAINEKDLNTSAD</sequence>
<evidence type="ECO:0000313" key="1">
    <source>
        <dbReference type="EMBL" id="KDR79693.1"/>
    </source>
</evidence>
<keyword evidence="2" id="KW-1185">Reference proteome</keyword>
<dbReference type="EMBL" id="KL142373">
    <property type="protein sequence ID" value="KDR79693.1"/>
    <property type="molecule type" value="Genomic_DNA"/>
</dbReference>
<dbReference type="AlphaFoldDB" id="A0A067TL43"/>
<dbReference type="HOGENOM" id="CLU_909259_0_0_1"/>
<protein>
    <submittedName>
        <fullName evidence="1">Uncharacterized protein</fullName>
    </submittedName>
</protein>
<name>A0A067TL43_GALM3</name>
<dbReference type="OrthoDB" id="3058031at2759"/>
<evidence type="ECO:0000313" key="2">
    <source>
        <dbReference type="Proteomes" id="UP000027222"/>
    </source>
</evidence>